<dbReference type="InterPro" id="IPR003033">
    <property type="entry name" value="SCP2_sterol-bd_dom"/>
</dbReference>
<keyword evidence="3" id="KW-1185">Reference proteome</keyword>
<dbReference type="GeneTree" id="ENSGT00940000154327"/>
<reference evidence="2" key="2">
    <citation type="submission" date="2025-09" db="UniProtKB">
        <authorList>
            <consortium name="Ensembl"/>
        </authorList>
    </citation>
    <scope>IDENTIFICATION</scope>
</reference>
<reference evidence="2" key="1">
    <citation type="submission" date="2025-08" db="UniProtKB">
        <authorList>
            <consortium name="Ensembl"/>
        </authorList>
    </citation>
    <scope>IDENTIFICATION</scope>
</reference>
<accession>A0A8C4Q8C4</accession>
<evidence type="ECO:0000313" key="3">
    <source>
        <dbReference type="Proteomes" id="UP000694388"/>
    </source>
</evidence>
<feature type="domain" description="SCP2" evidence="1">
    <location>
        <begin position="35"/>
        <end position="128"/>
    </location>
</feature>
<dbReference type="Proteomes" id="UP000694388">
    <property type="component" value="Unplaced"/>
</dbReference>
<dbReference type="Ensembl" id="ENSEBUT00000011734.1">
    <property type="protein sequence ID" value="ENSEBUP00000011171.1"/>
    <property type="gene ID" value="ENSEBUG00000007172.1"/>
</dbReference>
<dbReference type="SUPFAM" id="SSF55718">
    <property type="entry name" value="SCP-like"/>
    <property type="match status" value="1"/>
</dbReference>
<organism evidence="2 3">
    <name type="scientific">Eptatretus burgeri</name>
    <name type="common">Inshore hagfish</name>
    <dbReference type="NCBI Taxonomy" id="7764"/>
    <lineage>
        <taxon>Eukaryota</taxon>
        <taxon>Metazoa</taxon>
        <taxon>Chordata</taxon>
        <taxon>Craniata</taxon>
        <taxon>Vertebrata</taxon>
        <taxon>Cyclostomata</taxon>
        <taxon>Myxini</taxon>
        <taxon>Myxiniformes</taxon>
        <taxon>Myxinidae</taxon>
        <taxon>Eptatretinae</taxon>
        <taxon>Eptatretus</taxon>
    </lineage>
</organism>
<dbReference type="AlphaFoldDB" id="A0A8C4Q8C4"/>
<proteinExistence type="predicted"/>
<protein>
    <submittedName>
        <fullName evidence="2">SCP2 sterol binding domain containing 1</fullName>
    </submittedName>
</protein>
<dbReference type="GO" id="GO:0005829">
    <property type="term" value="C:cytosol"/>
    <property type="evidence" value="ECO:0007669"/>
    <property type="project" value="TreeGrafter"/>
</dbReference>
<dbReference type="Gene3D" id="3.30.1050.10">
    <property type="entry name" value="SCP2 sterol-binding domain"/>
    <property type="match status" value="1"/>
</dbReference>
<evidence type="ECO:0000259" key="1">
    <source>
        <dbReference type="Pfam" id="PF02036"/>
    </source>
</evidence>
<dbReference type="PANTHER" id="PTHR10094:SF25">
    <property type="entry name" value="SCP2 STEROL-BINDING DOMAIN-CONTAINING PROTEIN 1"/>
    <property type="match status" value="1"/>
</dbReference>
<dbReference type="OMA" id="WTIDMKK"/>
<dbReference type="FunFam" id="3.30.1050.10:FF:000001">
    <property type="entry name" value="Putative Non-specific lipid-transfer protein"/>
    <property type="match status" value="1"/>
</dbReference>
<dbReference type="InterPro" id="IPR036527">
    <property type="entry name" value="SCP2_sterol-bd_dom_sf"/>
</dbReference>
<name>A0A8C4Q8C4_EPTBU</name>
<dbReference type="PANTHER" id="PTHR10094">
    <property type="entry name" value="STEROL CARRIER PROTEIN 2 SCP-2 FAMILY PROTEIN"/>
    <property type="match status" value="1"/>
</dbReference>
<evidence type="ECO:0000313" key="2">
    <source>
        <dbReference type="Ensembl" id="ENSEBUP00000011171.1"/>
    </source>
</evidence>
<dbReference type="Pfam" id="PF02036">
    <property type="entry name" value="SCP2"/>
    <property type="match status" value="1"/>
</dbReference>
<sequence length="137" mass="14743">MACVRVVCALCRVVMAPSNDVNPKEFKSAAVFDGIKEKLKRGKQLVGKVGAVFAFHVTNGPGGEESHWVVDLKNGSALHGSSADCTIIVADSDLPEILMGKMNPQVAFIKGKLKIEGKMAAAFKLQNLRLRIPKARL</sequence>